<feature type="domain" description="Phospholipid/glycerol acyltransferase" evidence="3">
    <location>
        <begin position="43"/>
        <end position="158"/>
    </location>
</feature>
<organism evidence="4 5">
    <name type="scientific">Bacillus daqingensis</name>
    <dbReference type="NCBI Taxonomy" id="872396"/>
    <lineage>
        <taxon>Bacteria</taxon>
        <taxon>Bacillati</taxon>
        <taxon>Bacillota</taxon>
        <taxon>Bacilli</taxon>
        <taxon>Bacillales</taxon>
        <taxon>Bacillaceae</taxon>
        <taxon>Bacillus</taxon>
    </lineage>
</organism>
<dbReference type="Proteomes" id="UP001595896">
    <property type="component" value="Unassembled WGS sequence"/>
</dbReference>
<dbReference type="InterPro" id="IPR002123">
    <property type="entry name" value="Plipid/glycerol_acylTrfase"/>
</dbReference>
<dbReference type="RefSeq" id="WP_377910622.1">
    <property type="nucleotide sequence ID" value="NZ_JBHSGK010000021.1"/>
</dbReference>
<keyword evidence="2 4" id="KW-0012">Acyltransferase</keyword>
<dbReference type="PANTHER" id="PTHR10434">
    <property type="entry name" value="1-ACYL-SN-GLYCEROL-3-PHOSPHATE ACYLTRANSFERASE"/>
    <property type="match status" value="1"/>
</dbReference>
<keyword evidence="1" id="KW-0808">Transferase</keyword>
<dbReference type="GO" id="GO:0016746">
    <property type="term" value="F:acyltransferase activity"/>
    <property type="evidence" value="ECO:0007669"/>
    <property type="project" value="UniProtKB-KW"/>
</dbReference>
<name>A0ABV9P165_9BACI</name>
<dbReference type="SMART" id="SM00563">
    <property type="entry name" value="PlsC"/>
    <property type="match status" value="1"/>
</dbReference>
<dbReference type="Pfam" id="PF01553">
    <property type="entry name" value="Acyltransferase"/>
    <property type="match status" value="1"/>
</dbReference>
<dbReference type="CDD" id="cd06551">
    <property type="entry name" value="LPLAT"/>
    <property type="match status" value="1"/>
</dbReference>
<gene>
    <name evidence="4" type="ORF">ACFO4L_15760</name>
</gene>
<dbReference type="EMBL" id="JBHSGK010000021">
    <property type="protein sequence ID" value="MFC4738030.1"/>
    <property type="molecule type" value="Genomic_DNA"/>
</dbReference>
<protein>
    <submittedName>
        <fullName evidence="4">Lysophospholipid acyltransferase family protein</fullName>
    </submittedName>
</protein>
<sequence length="237" mass="27788">MIEAARSPMFVRVFDAYNAWLIKRHFKRVHVSFSSIPLPNKPSIIIVNHSSWWDPLFLFYYNERIWRRSSLAMMDEEGLNRYPFFAKLGAFSIGKRARAIHESLLYAEKQLRNGHDIFLFPQGGEAPLEEAYSFFTGAGHLKQAVPEAPVVPVCFYHGFRHHQLPEWTMMTGAPIQGAPSWNRRRWTEEMERGMEQTRNMLRNEWNDSKTSFHTVTHGRAGIGESWERFKRRTGRLS</sequence>
<evidence type="ECO:0000313" key="5">
    <source>
        <dbReference type="Proteomes" id="UP001595896"/>
    </source>
</evidence>
<dbReference type="PANTHER" id="PTHR10434:SF11">
    <property type="entry name" value="1-ACYL-SN-GLYCEROL-3-PHOSPHATE ACYLTRANSFERASE"/>
    <property type="match status" value="1"/>
</dbReference>
<evidence type="ECO:0000256" key="1">
    <source>
        <dbReference type="ARBA" id="ARBA00022679"/>
    </source>
</evidence>
<dbReference type="SUPFAM" id="SSF69593">
    <property type="entry name" value="Glycerol-3-phosphate (1)-acyltransferase"/>
    <property type="match status" value="1"/>
</dbReference>
<keyword evidence="5" id="KW-1185">Reference proteome</keyword>
<comment type="caution">
    <text evidence="4">The sequence shown here is derived from an EMBL/GenBank/DDBJ whole genome shotgun (WGS) entry which is preliminary data.</text>
</comment>
<evidence type="ECO:0000259" key="3">
    <source>
        <dbReference type="SMART" id="SM00563"/>
    </source>
</evidence>
<accession>A0ABV9P165</accession>
<evidence type="ECO:0000256" key="2">
    <source>
        <dbReference type="ARBA" id="ARBA00023315"/>
    </source>
</evidence>
<evidence type="ECO:0000313" key="4">
    <source>
        <dbReference type="EMBL" id="MFC4738030.1"/>
    </source>
</evidence>
<reference evidence="5" key="1">
    <citation type="journal article" date="2019" name="Int. J. Syst. Evol. Microbiol.">
        <title>The Global Catalogue of Microorganisms (GCM) 10K type strain sequencing project: providing services to taxonomists for standard genome sequencing and annotation.</title>
        <authorList>
            <consortium name="The Broad Institute Genomics Platform"/>
            <consortium name="The Broad Institute Genome Sequencing Center for Infectious Disease"/>
            <person name="Wu L."/>
            <person name="Ma J."/>
        </authorList>
    </citation>
    <scope>NUCLEOTIDE SEQUENCE [LARGE SCALE GENOMIC DNA]</scope>
    <source>
        <strain evidence="5">JCM 12165</strain>
    </source>
</reference>
<proteinExistence type="predicted"/>